<feature type="chain" id="PRO_5039599408" description="Cytochrome bc1 complex Rieske iron-sulfur subunit" evidence="11">
    <location>
        <begin position="30"/>
        <end position="163"/>
    </location>
</feature>
<evidence type="ECO:0000313" key="13">
    <source>
        <dbReference type="EMBL" id="GIJ51022.1"/>
    </source>
</evidence>
<evidence type="ECO:0000256" key="11">
    <source>
        <dbReference type="SAM" id="SignalP"/>
    </source>
</evidence>
<comment type="caution">
    <text evidence="13">The sequence shown here is derived from an EMBL/GenBank/DDBJ whole genome shotgun (WGS) entry which is preliminary data.</text>
</comment>
<keyword evidence="14" id="KW-1185">Reference proteome</keyword>
<keyword evidence="7" id="KW-1015">Disulfide bond</keyword>
<comment type="cofactor">
    <cofactor evidence="9">
        <name>[2Fe-2S] cluster</name>
        <dbReference type="ChEBI" id="CHEBI:190135"/>
    </cofactor>
</comment>
<evidence type="ECO:0000256" key="6">
    <source>
        <dbReference type="ARBA" id="ARBA00023014"/>
    </source>
</evidence>
<dbReference type="GO" id="GO:0004497">
    <property type="term" value="F:monooxygenase activity"/>
    <property type="evidence" value="ECO:0007669"/>
    <property type="project" value="UniProtKB-ARBA"/>
</dbReference>
<evidence type="ECO:0000256" key="10">
    <source>
        <dbReference type="SAM" id="MobiDB-lite"/>
    </source>
</evidence>
<name>A0A8J3YV17_9ACTN</name>
<dbReference type="RefSeq" id="WP_203904434.1">
    <property type="nucleotide sequence ID" value="NZ_BOPF01000043.1"/>
</dbReference>
<dbReference type="GO" id="GO:0016705">
    <property type="term" value="F:oxidoreductase activity, acting on paired donors, with incorporation or reduction of molecular oxygen"/>
    <property type="evidence" value="ECO:0007669"/>
    <property type="project" value="UniProtKB-ARBA"/>
</dbReference>
<dbReference type="PRINTS" id="PR00162">
    <property type="entry name" value="RIESKE"/>
</dbReference>
<dbReference type="PANTHER" id="PTHR10134">
    <property type="entry name" value="CYTOCHROME B-C1 COMPLEX SUBUNIT RIESKE, MITOCHONDRIAL"/>
    <property type="match status" value="1"/>
</dbReference>
<comment type="function">
    <text evidence="1">Iron-sulfur subunit of the cytochrome bc1 complex, an essential component of the respiratory electron transport chain required for ATP synthesis. The bc1 complex catalyzes the oxidation of menaquinol and the reduction of cytochrome c in the respiratory chain. The bc1 complex operates through a Q-cycle mechanism that couples electron transfer to generation of the proton gradient that drives ATP synthesis.</text>
</comment>
<evidence type="ECO:0000256" key="7">
    <source>
        <dbReference type="ARBA" id="ARBA00023157"/>
    </source>
</evidence>
<dbReference type="FunFam" id="2.102.10.10:FF:000016">
    <property type="entry name" value="Nitrite reductase/ring-hydroxylating ferredoxin subunit"/>
    <property type="match status" value="1"/>
</dbReference>
<keyword evidence="11" id="KW-0732">Signal</keyword>
<proteinExistence type="predicted"/>
<evidence type="ECO:0000256" key="2">
    <source>
        <dbReference type="ARBA" id="ARBA00015816"/>
    </source>
</evidence>
<feature type="region of interest" description="Disordered" evidence="10">
    <location>
        <begin position="27"/>
        <end position="77"/>
    </location>
</feature>
<protein>
    <recommendedName>
        <fullName evidence="2">Cytochrome bc1 complex Rieske iron-sulfur subunit</fullName>
    </recommendedName>
    <alternativeName>
        <fullName evidence="8">Cytochrome bc1 reductase complex subunit QcrA</fullName>
    </alternativeName>
</protein>
<dbReference type="Pfam" id="PF00355">
    <property type="entry name" value="Rieske"/>
    <property type="match status" value="1"/>
</dbReference>
<keyword evidence="3" id="KW-0001">2Fe-2S</keyword>
<keyword evidence="5" id="KW-0408">Iron</keyword>
<dbReference type="InterPro" id="IPR017941">
    <property type="entry name" value="Rieske_2Fe-2S"/>
</dbReference>
<dbReference type="AlphaFoldDB" id="A0A8J3YV17"/>
<evidence type="ECO:0000256" key="9">
    <source>
        <dbReference type="ARBA" id="ARBA00034078"/>
    </source>
</evidence>
<dbReference type="InterPro" id="IPR014349">
    <property type="entry name" value="Rieske_Fe-S_prot"/>
</dbReference>
<evidence type="ECO:0000256" key="1">
    <source>
        <dbReference type="ARBA" id="ARBA00002494"/>
    </source>
</evidence>
<dbReference type="SUPFAM" id="SSF50022">
    <property type="entry name" value="ISP domain"/>
    <property type="match status" value="1"/>
</dbReference>
<evidence type="ECO:0000313" key="14">
    <source>
        <dbReference type="Proteomes" id="UP000619260"/>
    </source>
</evidence>
<keyword evidence="6" id="KW-0411">Iron-sulfur</keyword>
<sequence>MTTFDPCAGRRALLAVGAAAALGGCSVYGGTSTDEPPPDGVDAASPPPPSGGSPAGTPPASGAPPAGGPAPLARTADIPVNGGKIFKEQGVVVTQPTAGTFKAFSATCTHQGCTVTSIQGGTIVCGCHGSKFALADGAVKAGPATKPLPPKRLNVTGDAITLA</sequence>
<dbReference type="CDD" id="cd03467">
    <property type="entry name" value="Rieske"/>
    <property type="match status" value="1"/>
</dbReference>
<dbReference type="EMBL" id="BOPF01000043">
    <property type="protein sequence ID" value="GIJ51022.1"/>
    <property type="molecule type" value="Genomic_DNA"/>
</dbReference>
<evidence type="ECO:0000256" key="5">
    <source>
        <dbReference type="ARBA" id="ARBA00023004"/>
    </source>
</evidence>
<evidence type="ECO:0000256" key="3">
    <source>
        <dbReference type="ARBA" id="ARBA00022714"/>
    </source>
</evidence>
<organism evidence="13 14">
    <name type="scientific">Virgisporangium aliadipatigenens</name>
    <dbReference type="NCBI Taxonomy" id="741659"/>
    <lineage>
        <taxon>Bacteria</taxon>
        <taxon>Bacillati</taxon>
        <taxon>Actinomycetota</taxon>
        <taxon>Actinomycetes</taxon>
        <taxon>Micromonosporales</taxon>
        <taxon>Micromonosporaceae</taxon>
        <taxon>Virgisporangium</taxon>
    </lineage>
</organism>
<accession>A0A8J3YV17</accession>
<reference evidence="13" key="1">
    <citation type="submission" date="2021-01" db="EMBL/GenBank/DDBJ databases">
        <title>Whole genome shotgun sequence of Virgisporangium aliadipatigenens NBRC 105644.</title>
        <authorList>
            <person name="Komaki H."/>
            <person name="Tamura T."/>
        </authorList>
    </citation>
    <scope>NUCLEOTIDE SEQUENCE</scope>
    <source>
        <strain evidence="13">NBRC 105644</strain>
    </source>
</reference>
<evidence type="ECO:0000256" key="8">
    <source>
        <dbReference type="ARBA" id="ARBA00029586"/>
    </source>
</evidence>
<dbReference type="InterPro" id="IPR005805">
    <property type="entry name" value="Rieske_Fe-S_prot_C"/>
</dbReference>
<evidence type="ECO:0000259" key="12">
    <source>
        <dbReference type="PROSITE" id="PS51296"/>
    </source>
</evidence>
<keyword evidence="4" id="KW-0479">Metal-binding</keyword>
<dbReference type="InterPro" id="IPR036922">
    <property type="entry name" value="Rieske_2Fe-2S_sf"/>
</dbReference>
<feature type="domain" description="Rieske" evidence="12">
    <location>
        <begin position="70"/>
        <end position="162"/>
    </location>
</feature>
<dbReference type="GO" id="GO:0046872">
    <property type="term" value="F:metal ion binding"/>
    <property type="evidence" value="ECO:0007669"/>
    <property type="project" value="UniProtKB-KW"/>
</dbReference>
<dbReference type="GO" id="GO:0051537">
    <property type="term" value="F:2 iron, 2 sulfur cluster binding"/>
    <property type="evidence" value="ECO:0007669"/>
    <property type="project" value="UniProtKB-KW"/>
</dbReference>
<feature type="signal peptide" evidence="11">
    <location>
        <begin position="1"/>
        <end position="29"/>
    </location>
</feature>
<dbReference type="Gene3D" id="2.102.10.10">
    <property type="entry name" value="Rieske [2Fe-2S] iron-sulphur domain"/>
    <property type="match status" value="1"/>
</dbReference>
<gene>
    <name evidence="13" type="ORF">Val02_79080</name>
</gene>
<dbReference type="PROSITE" id="PS51296">
    <property type="entry name" value="RIESKE"/>
    <property type="match status" value="1"/>
</dbReference>
<evidence type="ECO:0000256" key="4">
    <source>
        <dbReference type="ARBA" id="ARBA00022723"/>
    </source>
</evidence>
<dbReference type="Proteomes" id="UP000619260">
    <property type="component" value="Unassembled WGS sequence"/>
</dbReference>
<dbReference type="GO" id="GO:0016020">
    <property type="term" value="C:membrane"/>
    <property type="evidence" value="ECO:0007669"/>
    <property type="project" value="InterPro"/>
</dbReference>